<dbReference type="Proteomes" id="UP001517376">
    <property type="component" value="Unassembled WGS sequence"/>
</dbReference>
<dbReference type="EMBL" id="JAAATW010000001">
    <property type="protein sequence ID" value="NBE06899.1"/>
    <property type="molecule type" value="Genomic_DNA"/>
</dbReference>
<sequence length="234" mass="24060">MKKHIITAAFAATLFCSVASAQEFKGDITLGYSAFWDEMSVNRISGEGAFEFGLSDRASVQLDLGLFGFGASNAEGTNLVLHGIYDVNPQGSAGAFLGVDDVDGSSVNFYGVEYGQSFGTGGVEVYLARGKEAGVTGTVIGVEGKFALSEQFGLGVKLDNADFDGAVDVTRLGVKGIYALGQGSSVFAEVGSVRADAFGLTGSEAFVGVGLSIEMGGEEATFGRRGLLSLIPGL</sequence>
<reference evidence="3" key="1">
    <citation type="submission" date="2020-01" db="EMBL/GenBank/DDBJ databases">
        <title>Sphingomonas sp. strain CSW-10.</title>
        <authorList>
            <person name="Chen W.-M."/>
        </authorList>
    </citation>
    <scope>NUCLEOTIDE SEQUENCE [LARGE SCALE GENOMIC DNA]</scope>
    <source>
        <strain evidence="3">CCP-1</strain>
    </source>
</reference>
<gene>
    <name evidence="2" type="ORF">GU920_05090</name>
</gene>
<evidence type="ECO:0000313" key="3">
    <source>
        <dbReference type="Proteomes" id="UP001517376"/>
    </source>
</evidence>
<name>A0ABW9Y3U7_9RHOB</name>
<organism evidence="2 3">
    <name type="scientific">Paragemmobacter ruber</name>
    <dbReference type="NCBI Taxonomy" id="1985673"/>
    <lineage>
        <taxon>Bacteria</taxon>
        <taxon>Pseudomonadati</taxon>
        <taxon>Pseudomonadota</taxon>
        <taxon>Alphaproteobacteria</taxon>
        <taxon>Rhodobacterales</taxon>
        <taxon>Paracoccaceae</taxon>
        <taxon>Paragemmobacter</taxon>
    </lineage>
</organism>
<proteinExistence type="predicted"/>
<protein>
    <recommendedName>
        <fullName evidence="4">Porin</fullName>
    </recommendedName>
</protein>
<feature type="signal peptide" evidence="1">
    <location>
        <begin position="1"/>
        <end position="21"/>
    </location>
</feature>
<keyword evidence="3" id="KW-1185">Reference proteome</keyword>
<evidence type="ECO:0000256" key="1">
    <source>
        <dbReference type="SAM" id="SignalP"/>
    </source>
</evidence>
<comment type="caution">
    <text evidence="2">The sequence shown here is derived from an EMBL/GenBank/DDBJ whole genome shotgun (WGS) entry which is preliminary data.</text>
</comment>
<evidence type="ECO:0008006" key="4">
    <source>
        <dbReference type="Google" id="ProtNLM"/>
    </source>
</evidence>
<keyword evidence="1" id="KW-0732">Signal</keyword>
<dbReference type="RefSeq" id="WP_161765859.1">
    <property type="nucleotide sequence ID" value="NZ_JAAATW010000001.1"/>
</dbReference>
<feature type="chain" id="PRO_5046914607" description="Porin" evidence="1">
    <location>
        <begin position="22"/>
        <end position="234"/>
    </location>
</feature>
<evidence type="ECO:0000313" key="2">
    <source>
        <dbReference type="EMBL" id="NBE06899.1"/>
    </source>
</evidence>
<accession>A0ABW9Y3U7</accession>